<evidence type="ECO:0000256" key="2">
    <source>
        <dbReference type="ARBA" id="ARBA00022723"/>
    </source>
</evidence>
<dbReference type="InterPro" id="IPR000891">
    <property type="entry name" value="PYR_CT"/>
</dbReference>
<keyword evidence="3 6" id="KW-0456">Lyase</keyword>
<dbReference type="InterPro" id="IPR043594">
    <property type="entry name" value="HMGL"/>
</dbReference>
<evidence type="ECO:0000259" key="5">
    <source>
        <dbReference type="PROSITE" id="PS50991"/>
    </source>
</evidence>
<dbReference type="GO" id="GO:0046951">
    <property type="term" value="P:ketone body biosynthetic process"/>
    <property type="evidence" value="ECO:0007669"/>
    <property type="project" value="TreeGrafter"/>
</dbReference>
<dbReference type="FunFam" id="3.20.20.70:FF:000071">
    <property type="entry name" value="Hydroxymethylglutaryl-CoA lyase"/>
    <property type="match status" value="1"/>
</dbReference>
<dbReference type="PANTHER" id="PTHR42738:SF7">
    <property type="entry name" value="HYDROXYMETHYLGLUTARYL-COA LYASE"/>
    <property type="match status" value="1"/>
</dbReference>
<keyword evidence="2" id="KW-0479">Metal-binding</keyword>
<evidence type="ECO:0000313" key="9">
    <source>
        <dbReference type="Proteomes" id="UP001431572"/>
    </source>
</evidence>
<dbReference type="Pfam" id="PF00682">
    <property type="entry name" value="HMGL-like"/>
    <property type="match status" value="1"/>
</dbReference>
<dbReference type="EMBL" id="JACATZ010000001">
    <property type="protein sequence ID" value="NWJ45136.1"/>
    <property type="molecule type" value="Genomic_DNA"/>
</dbReference>
<dbReference type="GO" id="GO:0046872">
    <property type="term" value="F:metal ion binding"/>
    <property type="evidence" value="ECO:0007669"/>
    <property type="project" value="UniProtKB-KW"/>
</dbReference>
<dbReference type="InterPro" id="IPR013785">
    <property type="entry name" value="Aldolase_TIM"/>
</dbReference>
<evidence type="ECO:0000313" key="8">
    <source>
        <dbReference type="Proteomes" id="UP000521676"/>
    </source>
</evidence>
<dbReference type="CDD" id="cd07938">
    <property type="entry name" value="DRE_TIM_HMGL"/>
    <property type="match status" value="1"/>
</dbReference>
<dbReference type="RefSeq" id="WP_341468910.1">
    <property type="nucleotide sequence ID" value="NZ_CP128399.1"/>
</dbReference>
<dbReference type="AlphaFoldDB" id="A0A8T7M2A3"/>
<evidence type="ECO:0000256" key="3">
    <source>
        <dbReference type="ARBA" id="ARBA00023239"/>
    </source>
</evidence>
<dbReference type="Proteomes" id="UP001431572">
    <property type="component" value="Chromosome 1"/>
</dbReference>
<reference evidence="7" key="2">
    <citation type="journal article" date="2024" name="Nature">
        <title>Anoxygenic phototroph of the Chloroflexota uses a type I reaction centre.</title>
        <authorList>
            <person name="Tsuji J.M."/>
            <person name="Shaw N.A."/>
            <person name="Nagashima S."/>
            <person name="Venkiteswaran J.J."/>
            <person name="Schiff S.L."/>
            <person name="Watanabe T."/>
            <person name="Fukui M."/>
            <person name="Hanada S."/>
            <person name="Tank M."/>
            <person name="Neufeld J.D."/>
        </authorList>
    </citation>
    <scope>NUCLEOTIDE SEQUENCE</scope>
    <source>
        <strain evidence="7">L227-S17</strain>
    </source>
</reference>
<feature type="region of interest" description="Disordered" evidence="4">
    <location>
        <begin position="1"/>
        <end position="23"/>
    </location>
</feature>
<dbReference type="GO" id="GO:0004419">
    <property type="term" value="F:hydroxymethylglutaryl-CoA lyase activity"/>
    <property type="evidence" value="ECO:0007669"/>
    <property type="project" value="TreeGrafter"/>
</dbReference>
<dbReference type="NCBIfam" id="NF004283">
    <property type="entry name" value="PRK05692.1"/>
    <property type="match status" value="1"/>
</dbReference>
<dbReference type="GO" id="GO:0006552">
    <property type="term" value="P:L-leucine catabolic process"/>
    <property type="evidence" value="ECO:0007669"/>
    <property type="project" value="TreeGrafter"/>
</dbReference>
<dbReference type="PROSITE" id="PS50991">
    <property type="entry name" value="PYR_CT"/>
    <property type="match status" value="1"/>
</dbReference>
<dbReference type="EMBL" id="CP128399">
    <property type="protein sequence ID" value="WJW67015.1"/>
    <property type="molecule type" value="Genomic_DNA"/>
</dbReference>
<dbReference type="Gene3D" id="3.20.20.70">
    <property type="entry name" value="Aldolase class I"/>
    <property type="match status" value="1"/>
</dbReference>
<dbReference type="Proteomes" id="UP000521676">
    <property type="component" value="Unassembled WGS sequence"/>
</dbReference>
<evidence type="ECO:0000313" key="6">
    <source>
        <dbReference type="EMBL" id="NWJ45136.1"/>
    </source>
</evidence>
<accession>A0A8T7M2A3</accession>
<dbReference type="PANTHER" id="PTHR42738">
    <property type="entry name" value="HYDROXYMETHYLGLUTARYL-COA LYASE"/>
    <property type="match status" value="1"/>
</dbReference>
<reference evidence="6 8" key="1">
    <citation type="submission" date="2020-06" db="EMBL/GenBank/DDBJ databases">
        <title>Anoxygenic phototrophic Chloroflexota member uses a Type I reaction center.</title>
        <authorList>
            <person name="Tsuji J.M."/>
            <person name="Shaw N.A."/>
            <person name="Nagashima S."/>
            <person name="Venkiteswaran J."/>
            <person name="Schiff S.L."/>
            <person name="Hanada S."/>
            <person name="Tank M."/>
            <person name="Neufeld J.D."/>
        </authorList>
    </citation>
    <scope>NUCLEOTIDE SEQUENCE [LARGE SCALE GENOMIC DNA]</scope>
    <source>
        <strain evidence="6">L227-S17</strain>
    </source>
</reference>
<sequence length="305" mass="32802">MKLPKTAKIHEVGPRDGLQNEKAPVSTTDKIALVNALAQAGLTSIEYGSFVSPKWVPQMADSDEVGRLITRLPGISYQALVMNMKGYERAKATGMDSVNIVTGVSETFNRKNMNAGVDESLENYRPIIAQARQDGIQITAYVSTAFGCPYEGEILFANVLEVSRKFLTMGADEVILSDTIGCAHPKQVSELLAMHLEHIPVDKLGVHFHDTRGLALANVLAALQLGVNRFDGSVGGMGGCPFAPGAQGNVCTEDLVFMLEEMGVETGVNVPALIEVSRTVEGLLGRALPGHIKSAKHKPSYLERK</sequence>
<feature type="domain" description="Pyruvate carboxyltransferase" evidence="5">
    <location>
        <begin position="7"/>
        <end position="274"/>
    </location>
</feature>
<organism evidence="6 8">
    <name type="scientific">Candidatus Chlorohelix allophototropha</name>
    <dbReference type="NCBI Taxonomy" id="3003348"/>
    <lineage>
        <taxon>Bacteria</taxon>
        <taxon>Bacillati</taxon>
        <taxon>Chloroflexota</taxon>
        <taxon>Chloroflexia</taxon>
        <taxon>Candidatus Chloroheliales</taxon>
        <taxon>Candidatus Chloroheliaceae</taxon>
        <taxon>Candidatus Chlorohelix</taxon>
    </lineage>
</organism>
<protein>
    <submittedName>
        <fullName evidence="6">Hydroxymethylglutaryl-CoA lyase</fullName>
    </submittedName>
</protein>
<evidence type="ECO:0000313" key="7">
    <source>
        <dbReference type="EMBL" id="WJW67015.1"/>
    </source>
</evidence>
<dbReference type="SUPFAM" id="SSF51569">
    <property type="entry name" value="Aldolase"/>
    <property type="match status" value="1"/>
</dbReference>
<evidence type="ECO:0000256" key="4">
    <source>
        <dbReference type="SAM" id="MobiDB-lite"/>
    </source>
</evidence>
<comment type="similarity">
    <text evidence="1">Belongs to the HMG-CoA lyase family.</text>
</comment>
<proteinExistence type="inferred from homology"/>
<evidence type="ECO:0000256" key="1">
    <source>
        <dbReference type="ARBA" id="ARBA00009405"/>
    </source>
</evidence>
<gene>
    <name evidence="6" type="ORF">HXX08_04575</name>
    <name evidence="7" type="ORF">OZ401_000263</name>
</gene>
<name>A0A8T7M2A3_9CHLR</name>
<keyword evidence="9" id="KW-1185">Reference proteome</keyword>